<dbReference type="InterPro" id="IPR018060">
    <property type="entry name" value="HTH_AraC"/>
</dbReference>
<dbReference type="GO" id="GO:0043565">
    <property type="term" value="F:sequence-specific DNA binding"/>
    <property type="evidence" value="ECO:0007669"/>
    <property type="project" value="InterPro"/>
</dbReference>
<keyword evidence="6" id="KW-0489">Methyltransferase</keyword>
<dbReference type="SUPFAM" id="SSF46689">
    <property type="entry name" value="Homeodomain-like"/>
    <property type="match status" value="2"/>
</dbReference>
<dbReference type="InterPro" id="IPR020449">
    <property type="entry name" value="Tscrpt_reg_AraC-type_HTH"/>
</dbReference>
<sequence>MNIKLLRTILNHDKNQFLFWKNRLLKNKILICELNSVYAQNTLIEYTTLLSNLIINNGYPCNDIYAIKKKIYAIIAENNAYPINTEILSQIICLFFDLLLNETYSSEIESSQKIKNHIDRNITQSLTLSDIARNLHMPLKELNLQFKAKYDLTINQYIRRRKIDISKNLLYATNLSFQDIATFVGFNSQSYFITTFKAIVGQTPSDYRKNNKQQNLA</sequence>
<dbReference type="GO" id="GO:0032259">
    <property type="term" value="P:methylation"/>
    <property type="evidence" value="ECO:0007669"/>
    <property type="project" value="UniProtKB-KW"/>
</dbReference>
<evidence type="ECO:0000256" key="1">
    <source>
        <dbReference type="ARBA" id="ARBA00023015"/>
    </source>
</evidence>
<evidence type="ECO:0000313" key="5">
    <source>
        <dbReference type="EMBL" id="SPD94586.1"/>
    </source>
</evidence>
<evidence type="ECO:0000256" key="2">
    <source>
        <dbReference type="ARBA" id="ARBA00023125"/>
    </source>
</evidence>
<dbReference type="RefSeq" id="WP_072614040.1">
    <property type="nucleotide sequence ID" value="NZ_CAURUR010000003.1"/>
</dbReference>
<keyword evidence="2" id="KW-0238">DNA-binding</keyword>
<evidence type="ECO:0000313" key="7">
    <source>
        <dbReference type="Proteomes" id="UP000237923"/>
    </source>
</evidence>
<keyword evidence="1" id="KW-0805">Transcription regulation</keyword>
<organism evidence="6 7">
    <name type="scientific">Leuconostoc suionicum</name>
    <dbReference type="NCBI Taxonomy" id="1511761"/>
    <lineage>
        <taxon>Bacteria</taxon>
        <taxon>Bacillati</taxon>
        <taxon>Bacillota</taxon>
        <taxon>Bacilli</taxon>
        <taxon>Lactobacillales</taxon>
        <taxon>Lactobacillaceae</taxon>
        <taxon>Leuconostoc</taxon>
    </lineage>
</organism>
<dbReference type="PROSITE" id="PS01124">
    <property type="entry name" value="HTH_ARAC_FAMILY_2"/>
    <property type="match status" value="1"/>
</dbReference>
<keyword evidence="6" id="KW-0808">Transferase</keyword>
<evidence type="ECO:0000259" key="4">
    <source>
        <dbReference type="PROSITE" id="PS01124"/>
    </source>
</evidence>
<accession>A0A2N9K6N6</accession>
<dbReference type="EC" id="2.1.1.-" evidence="6"/>
<dbReference type="SMART" id="SM00342">
    <property type="entry name" value="HTH_ARAC"/>
    <property type="match status" value="1"/>
</dbReference>
<reference evidence="5 8" key="2">
    <citation type="submission" date="2018-02" db="EMBL/GenBank/DDBJ databases">
        <authorList>
            <person name="Rodrigo-Torres L."/>
            <person name="Arahal R. D."/>
            <person name="Lucena T."/>
        </authorList>
    </citation>
    <scope>NUCLEOTIDE SEQUENCE [LARGE SCALE GENOMIC DNA]</scope>
    <source>
        <strain evidence="5 8">CECT 8486</strain>
    </source>
</reference>
<name>A0A2N9K6N6_9LACO</name>
<protein>
    <submittedName>
        <fullName evidence="6">Bifunctional transcriptional activator/DNA repair enzyme AdaA</fullName>
        <ecNumber evidence="6">2.1.1.-</ecNumber>
    </submittedName>
</protein>
<dbReference type="GeneID" id="99674636"/>
<dbReference type="EMBL" id="OKQU01000001">
    <property type="protein sequence ID" value="SPE06248.1"/>
    <property type="molecule type" value="Genomic_DNA"/>
</dbReference>
<dbReference type="GO" id="GO:0008168">
    <property type="term" value="F:methyltransferase activity"/>
    <property type="evidence" value="ECO:0007669"/>
    <property type="project" value="UniProtKB-KW"/>
</dbReference>
<dbReference type="PANTHER" id="PTHR43280">
    <property type="entry name" value="ARAC-FAMILY TRANSCRIPTIONAL REGULATOR"/>
    <property type="match status" value="1"/>
</dbReference>
<dbReference type="EMBL" id="OKQR01000004">
    <property type="protein sequence ID" value="SPD94586.1"/>
    <property type="molecule type" value="Genomic_DNA"/>
</dbReference>
<dbReference type="KEGG" id="lsu:A6B45_07505"/>
<evidence type="ECO:0000256" key="3">
    <source>
        <dbReference type="ARBA" id="ARBA00023163"/>
    </source>
</evidence>
<dbReference type="PANTHER" id="PTHR43280:SF28">
    <property type="entry name" value="HTH-TYPE TRANSCRIPTIONAL ACTIVATOR RHAS"/>
    <property type="match status" value="1"/>
</dbReference>
<dbReference type="PRINTS" id="PR00032">
    <property type="entry name" value="HTHARAC"/>
</dbReference>
<dbReference type="GO" id="GO:0003700">
    <property type="term" value="F:DNA-binding transcription factor activity"/>
    <property type="evidence" value="ECO:0007669"/>
    <property type="project" value="InterPro"/>
</dbReference>
<feature type="domain" description="HTH araC/xylS-type" evidence="4">
    <location>
        <begin position="112"/>
        <end position="210"/>
    </location>
</feature>
<dbReference type="Proteomes" id="UP000237923">
    <property type="component" value="Unassembled WGS sequence"/>
</dbReference>
<proteinExistence type="predicted"/>
<dbReference type="InterPro" id="IPR009057">
    <property type="entry name" value="Homeodomain-like_sf"/>
</dbReference>
<dbReference type="Pfam" id="PF12833">
    <property type="entry name" value="HTH_18"/>
    <property type="match status" value="1"/>
</dbReference>
<keyword evidence="8" id="KW-1185">Reference proteome</keyword>
<dbReference type="AlphaFoldDB" id="A0A2N9K6N6"/>
<reference evidence="6 7" key="1">
    <citation type="submission" date="2018-02" db="EMBL/GenBank/DDBJ databases">
        <authorList>
            <person name="Cohen D.B."/>
            <person name="Kent A.D."/>
        </authorList>
    </citation>
    <scope>NUCLEOTIDE SEQUENCE [LARGE SCALE GENOMIC DNA]</scope>
    <source>
        <strain evidence="6 7">CECT 9216</strain>
    </source>
</reference>
<gene>
    <name evidence="6" type="primary">adaA</name>
    <name evidence="5" type="ORF">LES8486_01770</name>
    <name evidence="6" type="ORF">LES9216_00135</name>
</gene>
<keyword evidence="3" id="KW-0804">Transcription</keyword>
<dbReference type="Gene3D" id="1.10.10.60">
    <property type="entry name" value="Homeodomain-like"/>
    <property type="match status" value="2"/>
</dbReference>
<evidence type="ECO:0000313" key="6">
    <source>
        <dbReference type="EMBL" id="SPE06248.1"/>
    </source>
</evidence>
<evidence type="ECO:0000313" key="8">
    <source>
        <dbReference type="Proteomes" id="UP000239237"/>
    </source>
</evidence>
<dbReference type="Proteomes" id="UP000239237">
    <property type="component" value="Unassembled WGS sequence"/>
</dbReference>